<proteinExistence type="inferred from homology"/>
<accession>A0A1S6HTR0</accession>
<evidence type="ECO:0000313" key="3">
    <source>
        <dbReference type="EMBL" id="AQS38935.1"/>
    </source>
</evidence>
<sequence length="376" mass="40837">MSISTAVSNSRVSISLLFTIFLAACQGEVTQHAAEPIVQTVTTATLTLSPSYHHTQEFTGTIKAGNTTGIGFELAGKIKLIAVDSGDSVQLGQLLAQLDTRLLEAERDELNASVLQNSADLDLAKSTLSRSLELKKQGYASEQTLDELKGQLNSLIAAQKRLKAAVYANALRIEKSSLLAPFDGVISKRSSNLGEVIKLGSAIFTLVENNNPQAIVGVPVNVAQHMSPKQKISLRVANTHYWAHIEGIGAEVNSVTRTVPVRLSLPKDSKVLNGEIAYLAYEKEINQAGFWVPISALTDGVRGLWNLYVLSSDRNQNNRETFNIERRDIEILYTKSEMAFIRGAVHVDEAYIDRGLHKLVVGQSVKPTSTSATAAR</sequence>
<dbReference type="AlphaFoldDB" id="A0A1S6HTR0"/>
<feature type="domain" description="CzcB-like barrel-sandwich hybrid" evidence="2">
    <location>
        <begin position="73"/>
        <end position="206"/>
    </location>
</feature>
<dbReference type="PANTHER" id="PTHR30469:SF11">
    <property type="entry name" value="BLL4320 PROTEIN"/>
    <property type="match status" value="1"/>
</dbReference>
<evidence type="ECO:0000259" key="2">
    <source>
        <dbReference type="Pfam" id="PF25973"/>
    </source>
</evidence>
<dbReference type="Proteomes" id="UP000189545">
    <property type="component" value="Chromosome"/>
</dbReference>
<reference evidence="3 4" key="1">
    <citation type="submission" date="2016-03" db="EMBL/GenBank/DDBJ databases">
        <title>Complete genome sequence of Shewanella psychrophila WP2, a deep sea bacterium isolated from west Pacific sediment.</title>
        <authorList>
            <person name="Xu G."/>
            <person name="Jian H."/>
        </authorList>
    </citation>
    <scope>NUCLEOTIDE SEQUENCE [LARGE SCALE GENOMIC DNA]</scope>
    <source>
        <strain evidence="3 4">WP2</strain>
    </source>
</reference>
<dbReference type="Gene3D" id="1.10.287.470">
    <property type="entry name" value="Helix hairpin bin"/>
    <property type="match status" value="1"/>
</dbReference>
<gene>
    <name evidence="3" type="ORF">Sps_03819</name>
</gene>
<dbReference type="RefSeq" id="WP_077753908.1">
    <property type="nucleotide sequence ID" value="NZ_CP014782.1"/>
</dbReference>
<dbReference type="InterPro" id="IPR058647">
    <property type="entry name" value="BSH_CzcB-like"/>
</dbReference>
<dbReference type="EMBL" id="CP014782">
    <property type="protein sequence ID" value="AQS38935.1"/>
    <property type="molecule type" value="Genomic_DNA"/>
</dbReference>
<dbReference type="InterPro" id="IPR006143">
    <property type="entry name" value="RND_pump_MFP"/>
</dbReference>
<dbReference type="STRING" id="225848.Sps_03819"/>
<name>A0A1S6HTR0_9GAMM</name>
<protein>
    <submittedName>
        <fullName evidence="3">RND family efflux transporter, MFP subunit</fullName>
    </submittedName>
</protein>
<dbReference type="GO" id="GO:1990281">
    <property type="term" value="C:efflux pump complex"/>
    <property type="evidence" value="ECO:0007669"/>
    <property type="project" value="TreeGrafter"/>
</dbReference>
<dbReference type="PANTHER" id="PTHR30469">
    <property type="entry name" value="MULTIDRUG RESISTANCE PROTEIN MDTA"/>
    <property type="match status" value="1"/>
</dbReference>
<keyword evidence="4" id="KW-1185">Reference proteome</keyword>
<comment type="similarity">
    <text evidence="1">Belongs to the membrane fusion protein (MFP) (TC 8.A.1) family.</text>
</comment>
<dbReference type="GO" id="GO:0015562">
    <property type="term" value="F:efflux transmembrane transporter activity"/>
    <property type="evidence" value="ECO:0007669"/>
    <property type="project" value="TreeGrafter"/>
</dbReference>
<dbReference type="OrthoDB" id="266524at2"/>
<dbReference type="Pfam" id="PF25973">
    <property type="entry name" value="BSH_CzcB"/>
    <property type="match status" value="1"/>
</dbReference>
<dbReference type="SUPFAM" id="SSF111369">
    <property type="entry name" value="HlyD-like secretion proteins"/>
    <property type="match status" value="1"/>
</dbReference>
<dbReference type="NCBIfam" id="TIGR01730">
    <property type="entry name" value="RND_mfp"/>
    <property type="match status" value="1"/>
</dbReference>
<dbReference type="Gene3D" id="2.40.30.170">
    <property type="match status" value="1"/>
</dbReference>
<dbReference type="Gene3D" id="2.40.50.100">
    <property type="match status" value="1"/>
</dbReference>
<dbReference type="KEGG" id="spsw:Sps_03819"/>
<evidence type="ECO:0000256" key="1">
    <source>
        <dbReference type="ARBA" id="ARBA00009477"/>
    </source>
</evidence>
<organism evidence="3 4">
    <name type="scientific">Shewanella psychrophila</name>
    <dbReference type="NCBI Taxonomy" id="225848"/>
    <lineage>
        <taxon>Bacteria</taxon>
        <taxon>Pseudomonadati</taxon>
        <taxon>Pseudomonadota</taxon>
        <taxon>Gammaproteobacteria</taxon>
        <taxon>Alteromonadales</taxon>
        <taxon>Shewanellaceae</taxon>
        <taxon>Shewanella</taxon>
    </lineage>
</organism>
<evidence type="ECO:0000313" key="4">
    <source>
        <dbReference type="Proteomes" id="UP000189545"/>
    </source>
</evidence>